<proteinExistence type="predicted"/>
<dbReference type="STRING" id="3818.A0A444YZI9"/>
<dbReference type="Proteomes" id="UP000289738">
    <property type="component" value="Chromosome B05"/>
</dbReference>
<dbReference type="PANTHER" id="PTHR33710:SF71">
    <property type="entry name" value="ENDONUCLEASE_EXONUCLEASE_PHOSPHATASE DOMAIN-CONTAINING PROTEIN"/>
    <property type="match status" value="1"/>
</dbReference>
<name>A0A444YZI9_ARAHY</name>
<gene>
    <name evidence="2" type="ORF">Ahy_B05g074689</name>
</gene>
<dbReference type="SUPFAM" id="SSF56219">
    <property type="entry name" value="DNase I-like"/>
    <property type="match status" value="1"/>
</dbReference>
<accession>A0A444YZI9</accession>
<dbReference type="Gene3D" id="3.60.10.10">
    <property type="entry name" value="Endonuclease/exonuclease/phosphatase"/>
    <property type="match status" value="1"/>
</dbReference>
<reference evidence="2 3" key="1">
    <citation type="submission" date="2019-01" db="EMBL/GenBank/DDBJ databases">
        <title>Sequencing of cultivated peanut Arachis hypogaea provides insights into genome evolution and oil improvement.</title>
        <authorList>
            <person name="Chen X."/>
        </authorList>
    </citation>
    <scope>NUCLEOTIDE SEQUENCE [LARGE SCALE GENOMIC DNA]</scope>
    <source>
        <strain evidence="3">cv. Fuhuasheng</strain>
        <tissue evidence="2">Leaves</tissue>
    </source>
</reference>
<protein>
    <recommendedName>
        <fullName evidence="4">Endonuclease/exonuclease/phosphatase domain-containing protein</fullName>
    </recommendedName>
</protein>
<organism evidence="2 3">
    <name type="scientific">Arachis hypogaea</name>
    <name type="common">Peanut</name>
    <dbReference type="NCBI Taxonomy" id="3818"/>
    <lineage>
        <taxon>Eukaryota</taxon>
        <taxon>Viridiplantae</taxon>
        <taxon>Streptophyta</taxon>
        <taxon>Embryophyta</taxon>
        <taxon>Tracheophyta</taxon>
        <taxon>Spermatophyta</taxon>
        <taxon>Magnoliopsida</taxon>
        <taxon>eudicotyledons</taxon>
        <taxon>Gunneridae</taxon>
        <taxon>Pentapetalae</taxon>
        <taxon>rosids</taxon>
        <taxon>fabids</taxon>
        <taxon>Fabales</taxon>
        <taxon>Fabaceae</taxon>
        <taxon>Papilionoideae</taxon>
        <taxon>50 kb inversion clade</taxon>
        <taxon>dalbergioids sensu lato</taxon>
        <taxon>Dalbergieae</taxon>
        <taxon>Pterocarpus clade</taxon>
        <taxon>Arachis</taxon>
    </lineage>
</organism>
<feature type="region of interest" description="Disordered" evidence="1">
    <location>
        <begin position="1"/>
        <end position="55"/>
    </location>
</feature>
<evidence type="ECO:0008006" key="4">
    <source>
        <dbReference type="Google" id="ProtNLM"/>
    </source>
</evidence>
<comment type="caution">
    <text evidence="2">The sequence shown here is derived from an EMBL/GenBank/DDBJ whole genome shotgun (WGS) entry which is preliminary data.</text>
</comment>
<dbReference type="AlphaFoldDB" id="A0A444YZI9"/>
<evidence type="ECO:0000313" key="2">
    <source>
        <dbReference type="EMBL" id="RYR07350.1"/>
    </source>
</evidence>
<sequence>MGDKRERSNEVLSEQQGKQIHKTEKGETYFVEPASDNEEKDSEANNQKSRGMARWEEQRRKTWKLLAKASDLADDPCCFIGDFNDILNQEEKTGNHPKTKNQIEKFRELVNKRELMDIDLKGSKFTWFSNPRDNIVTRERINRALVNWGWRKMFEHVTLIATPAISSDH</sequence>
<dbReference type="PANTHER" id="PTHR33710">
    <property type="entry name" value="BNAC02G09200D PROTEIN"/>
    <property type="match status" value="1"/>
</dbReference>
<dbReference type="InterPro" id="IPR036691">
    <property type="entry name" value="Endo/exonu/phosph_ase_sf"/>
</dbReference>
<evidence type="ECO:0000256" key="1">
    <source>
        <dbReference type="SAM" id="MobiDB-lite"/>
    </source>
</evidence>
<keyword evidence="3" id="KW-1185">Reference proteome</keyword>
<evidence type="ECO:0000313" key="3">
    <source>
        <dbReference type="Proteomes" id="UP000289738"/>
    </source>
</evidence>
<dbReference type="EMBL" id="SDMP01000015">
    <property type="protein sequence ID" value="RYR07350.1"/>
    <property type="molecule type" value="Genomic_DNA"/>
</dbReference>